<protein>
    <submittedName>
        <fullName evidence="1">Uncharacterized protein</fullName>
    </submittedName>
</protein>
<evidence type="ECO:0000313" key="1">
    <source>
        <dbReference type="EMBL" id="MRH42474.1"/>
    </source>
</evidence>
<proteinExistence type="predicted"/>
<keyword evidence="2" id="KW-1185">Reference proteome</keyword>
<accession>A0A6A8DA90</accession>
<evidence type="ECO:0000313" key="2">
    <source>
        <dbReference type="Proteomes" id="UP000799092"/>
    </source>
</evidence>
<organism evidence="1 2">
    <name type="scientific">Aquibacillus halophilus</name>
    <dbReference type="NCBI Taxonomy" id="930132"/>
    <lineage>
        <taxon>Bacteria</taxon>
        <taxon>Bacillati</taxon>
        <taxon>Bacillota</taxon>
        <taxon>Bacilli</taxon>
        <taxon>Bacillales</taxon>
        <taxon>Bacillaceae</taxon>
        <taxon>Aquibacillus</taxon>
    </lineage>
</organism>
<comment type="caution">
    <text evidence="1">The sequence shown here is derived from an EMBL/GenBank/DDBJ whole genome shotgun (WGS) entry which is preliminary data.</text>
</comment>
<dbReference type="AlphaFoldDB" id="A0A6A8DA90"/>
<name>A0A6A8DA90_9BACI</name>
<reference evidence="1" key="1">
    <citation type="submission" date="2019-11" db="EMBL/GenBank/DDBJ databases">
        <authorList>
            <person name="Li J."/>
        </authorList>
    </citation>
    <scope>NUCLEOTIDE SEQUENCE</scope>
    <source>
        <strain evidence="1">B6B</strain>
    </source>
</reference>
<dbReference type="EMBL" id="WJNG01000005">
    <property type="protein sequence ID" value="MRH42474.1"/>
    <property type="molecule type" value="Genomic_DNA"/>
</dbReference>
<sequence length="16" mass="1950">MAFLFLPFLIIRRKIA</sequence>
<gene>
    <name evidence="1" type="ORF">GH741_07225</name>
</gene>
<dbReference type="Proteomes" id="UP000799092">
    <property type="component" value="Unassembled WGS sequence"/>
</dbReference>